<accession>A0A176RU21</accession>
<sequence>MNFCSHCGSARLVRKVPEGDNLPRLVCEDCHTIHYQNPKVVTGCLPVWEDKILLCKRAIEPRYGLWTLPAGFMENNETLEQAAVRETWEEANATLEQLSLYSVLSLPHISQVYMMFRAQLRDLSFAPGTESLEVQLFSQNEIPWDDLAFPVIHRTLTHYFQDRLTGDFPVHVGDIIPHTLSSKRKN</sequence>
<gene>
    <name evidence="4" type="ORF">THIOM_005149</name>
</gene>
<dbReference type="Gene3D" id="3.90.79.10">
    <property type="entry name" value="Nucleoside Triphosphate Pyrophosphohydrolase"/>
    <property type="match status" value="1"/>
</dbReference>
<dbReference type="GO" id="GO:0016787">
    <property type="term" value="F:hydrolase activity"/>
    <property type="evidence" value="ECO:0007669"/>
    <property type="project" value="UniProtKB-KW"/>
</dbReference>
<organism evidence="4 5">
    <name type="scientific">Candidatus Thiomargarita nelsonii</name>
    <dbReference type="NCBI Taxonomy" id="1003181"/>
    <lineage>
        <taxon>Bacteria</taxon>
        <taxon>Pseudomonadati</taxon>
        <taxon>Pseudomonadota</taxon>
        <taxon>Gammaproteobacteria</taxon>
        <taxon>Thiotrichales</taxon>
        <taxon>Thiotrichaceae</taxon>
        <taxon>Thiomargarita</taxon>
    </lineage>
</organism>
<dbReference type="EMBL" id="LUTY01002888">
    <property type="protein sequence ID" value="OAD19231.1"/>
    <property type="molecule type" value="Genomic_DNA"/>
</dbReference>
<reference evidence="4 5" key="1">
    <citation type="submission" date="2016-05" db="EMBL/GenBank/DDBJ databases">
        <title>Single-cell genome of chain-forming Candidatus Thiomargarita nelsonii and comparison to other large sulfur-oxidizing bacteria.</title>
        <authorList>
            <person name="Winkel M."/>
            <person name="Salman V."/>
            <person name="Woyke T."/>
            <person name="Schulz-Vogt H."/>
            <person name="Richter M."/>
            <person name="Flood B."/>
            <person name="Bailey J."/>
            <person name="Amann R."/>
            <person name="Mussmann M."/>
        </authorList>
    </citation>
    <scope>NUCLEOTIDE SEQUENCE [LARGE SCALE GENOMIC DNA]</scope>
    <source>
        <strain evidence="4 5">THI036</strain>
    </source>
</reference>
<dbReference type="SUPFAM" id="SSF55811">
    <property type="entry name" value="Nudix"/>
    <property type="match status" value="1"/>
</dbReference>
<protein>
    <submittedName>
        <fullName evidence="4">MutT/nudix family protein</fullName>
    </submittedName>
</protein>
<comment type="caution">
    <text evidence="4">The sequence shown here is derived from an EMBL/GenBank/DDBJ whole genome shotgun (WGS) entry which is preliminary data.</text>
</comment>
<dbReference type="InterPro" id="IPR015797">
    <property type="entry name" value="NUDIX_hydrolase-like_dom_sf"/>
</dbReference>
<dbReference type="PROSITE" id="PS00893">
    <property type="entry name" value="NUDIX_BOX"/>
    <property type="match status" value="1"/>
</dbReference>
<evidence type="ECO:0000256" key="2">
    <source>
        <dbReference type="ARBA" id="ARBA00022801"/>
    </source>
</evidence>
<dbReference type="Pfam" id="PF00293">
    <property type="entry name" value="NUDIX"/>
    <property type="match status" value="1"/>
</dbReference>
<dbReference type="CDD" id="cd04511">
    <property type="entry name" value="NUDIX_Hydrolase"/>
    <property type="match status" value="1"/>
</dbReference>
<evidence type="ECO:0000313" key="5">
    <source>
        <dbReference type="Proteomes" id="UP000076962"/>
    </source>
</evidence>
<dbReference type="InterPro" id="IPR029401">
    <property type="entry name" value="Nudix_N"/>
</dbReference>
<dbReference type="Gene3D" id="2.20.70.10">
    <property type="match status" value="1"/>
</dbReference>
<evidence type="ECO:0000259" key="3">
    <source>
        <dbReference type="PROSITE" id="PS51462"/>
    </source>
</evidence>
<feature type="domain" description="Nudix hydrolase" evidence="3">
    <location>
        <begin position="37"/>
        <end position="160"/>
    </location>
</feature>
<dbReference type="InterPro" id="IPR020084">
    <property type="entry name" value="NUDIX_hydrolase_CS"/>
</dbReference>
<comment type="cofactor">
    <cofactor evidence="1">
        <name>Mg(2+)</name>
        <dbReference type="ChEBI" id="CHEBI:18420"/>
    </cofactor>
</comment>
<dbReference type="AlphaFoldDB" id="A0A176RU21"/>
<dbReference type="PANTHER" id="PTHR43222:SF2">
    <property type="entry name" value="NUDIX HYDROLASE 23, CHLOROPLASTIC"/>
    <property type="match status" value="1"/>
</dbReference>
<keyword evidence="2" id="KW-0378">Hydrolase</keyword>
<dbReference type="InterPro" id="IPR000086">
    <property type="entry name" value="NUDIX_hydrolase_dom"/>
</dbReference>
<dbReference type="Pfam" id="PF14803">
    <property type="entry name" value="Zn_ribbon_Nudix"/>
    <property type="match status" value="1"/>
</dbReference>
<dbReference type="PANTHER" id="PTHR43222">
    <property type="entry name" value="NUDIX HYDROLASE 23"/>
    <property type="match status" value="1"/>
</dbReference>
<dbReference type="PROSITE" id="PS51462">
    <property type="entry name" value="NUDIX"/>
    <property type="match status" value="1"/>
</dbReference>
<dbReference type="PATRIC" id="fig|1003181.4.peg.6821"/>
<evidence type="ECO:0000313" key="4">
    <source>
        <dbReference type="EMBL" id="OAD19231.1"/>
    </source>
</evidence>
<evidence type="ECO:0000256" key="1">
    <source>
        <dbReference type="ARBA" id="ARBA00001946"/>
    </source>
</evidence>
<proteinExistence type="predicted"/>
<dbReference type="Proteomes" id="UP000076962">
    <property type="component" value="Unassembled WGS sequence"/>
</dbReference>
<name>A0A176RU21_9GAMM</name>
<keyword evidence="5" id="KW-1185">Reference proteome</keyword>